<dbReference type="SUPFAM" id="SSF56672">
    <property type="entry name" value="DNA/RNA polymerases"/>
    <property type="match status" value="1"/>
</dbReference>
<dbReference type="Pfam" id="PF17917">
    <property type="entry name" value="RT_RNaseH"/>
    <property type="match status" value="1"/>
</dbReference>
<evidence type="ECO:0000256" key="2">
    <source>
        <dbReference type="ARBA" id="ARBA00022679"/>
    </source>
</evidence>
<dbReference type="InterPro" id="IPR041373">
    <property type="entry name" value="RT_RNaseH"/>
</dbReference>
<keyword evidence="8" id="KW-0695">RNA-directed DNA polymerase</keyword>
<proteinExistence type="predicted"/>
<evidence type="ECO:0000313" key="11">
    <source>
        <dbReference type="Proteomes" id="UP000198211"/>
    </source>
</evidence>
<dbReference type="GO" id="GO:0004519">
    <property type="term" value="F:endonuclease activity"/>
    <property type="evidence" value="ECO:0007669"/>
    <property type="project" value="UniProtKB-KW"/>
</dbReference>
<dbReference type="Proteomes" id="UP000198211">
    <property type="component" value="Unassembled WGS sequence"/>
</dbReference>
<keyword evidence="7" id="KW-0378">Hydrolase</keyword>
<dbReference type="GO" id="GO:0004190">
    <property type="term" value="F:aspartic-type endopeptidase activity"/>
    <property type="evidence" value="ECO:0007669"/>
    <property type="project" value="UniProtKB-KW"/>
</dbReference>
<dbReference type="EMBL" id="NBNE01003180">
    <property type="protein sequence ID" value="OWZ08366.1"/>
    <property type="molecule type" value="Genomic_DNA"/>
</dbReference>
<dbReference type="GO" id="GO:0003964">
    <property type="term" value="F:RNA-directed DNA polymerase activity"/>
    <property type="evidence" value="ECO:0007669"/>
    <property type="project" value="UniProtKB-KW"/>
</dbReference>
<dbReference type="InterPro" id="IPR051320">
    <property type="entry name" value="Viral_Replic_Matur_Polypro"/>
</dbReference>
<evidence type="ECO:0000256" key="8">
    <source>
        <dbReference type="ARBA" id="ARBA00022918"/>
    </source>
</evidence>
<protein>
    <recommendedName>
        <fullName evidence="9">Reverse transcriptase RNase H-like domain-containing protein</fullName>
    </recommendedName>
</protein>
<evidence type="ECO:0000256" key="5">
    <source>
        <dbReference type="ARBA" id="ARBA00022750"/>
    </source>
</evidence>
<keyword evidence="5" id="KW-0064">Aspartyl protease</keyword>
<evidence type="ECO:0000259" key="9">
    <source>
        <dbReference type="Pfam" id="PF17917"/>
    </source>
</evidence>
<accession>A0A225VSE0</accession>
<reference evidence="11" key="1">
    <citation type="submission" date="2017-03" db="EMBL/GenBank/DDBJ databases">
        <title>Phytopthora megakarya and P. palmivora, two closely related causual agents of cacao black pod achieved similar genome size and gene model numbers by different mechanisms.</title>
        <authorList>
            <person name="Ali S."/>
            <person name="Shao J."/>
            <person name="Larry D.J."/>
            <person name="Kronmiller B."/>
            <person name="Shen D."/>
            <person name="Strem M.D."/>
            <person name="Melnick R.L."/>
            <person name="Guiltinan M.J."/>
            <person name="Tyler B.M."/>
            <person name="Meinhardt L.W."/>
            <person name="Bailey B.A."/>
        </authorList>
    </citation>
    <scope>NUCLEOTIDE SEQUENCE [LARGE SCALE GENOMIC DNA]</scope>
    <source>
        <strain evidence="11">zdho120</strain>
    </source>
</reference>
<evidence type="ECO:0000256" key="7">
    <source>
        <dbReference type="ARBA" id="ARBA00022801"/>
    </source>
</evidence>
<organism evidence="10 11">
    <name type="scientific">Phytophthora megakarya</name>
    <dbReference type="NCBI Taxonomy" id="4795"/>
    <lineage>
        <taxon>Eukaryota</taxon>
        <taxon>Sar</taxon>
        <taxon>Stramenopiles</taxon>
        <taxon>Oomycota</taxon>
        <taxon>Peronosporomycetes</taxon>
        <taxon>Peronosporales</taxon>
        <taxon>Peronosporaceae</taxon>
        <taxon>Phytophthora</taxon>
    </lineage>
</organism>
<feature type="domain" description="Reverse transcriptase RNase H-like" evidence="9">
    <location>
        <begin position="11"/>
        <end position="84"/>
    </location>
</feature>
<dbReference type="PANTHER" id="PTHR33064:SF37">
    <property type="entry name" value="RIBONUCLEASE H"/>
    <property type="match status" value="1"/>
</dbReference>
<keyword evidence="3" id="KW-0548">Nucleotidyltransferase</keyword>
<evidence type="ECO:0000313" key="10">
    <source>
        <dbReference type="EMBL" id="OWZ08366.1"/>
    </source>
</evidence>
<evidence type="ECO:0000256" key="1">
    <source>
        <dbReference type="ARBA" id="ARBA00022670"/>
    </source>
</evidence>
<keyword evidence="4" id="KW-0540">Nuclease</keyword>
<keyword evidence="6" id="KW-0255">Endonuclease</keyword>
<dbReference type="GO" id="GO:0006508">
    <property type="term" value="P:proteolysis"/>
    <property type="evidence" value="ECO:0007669"/>
    <property type="project" value="UniProtKB-KW"/>
</dbReference>
<evidence type="ECO:0000256" key="4">
    <source>
        <dbReference type="ARBA" id="ARBA00022722"/>
    </source>
</evidence>
<evidence type="ECO:0000256" key="3">
    <source>
        <dbReference type="ARBA" id="ARBA00022695"/>
    </source>
</evidence>
<sequence>MRRERRTRRIYHLVAFASRTLKTNELNYNVTEKEVLLLLRILDLYYNLLVGPEIRVLTRHSTLAWLFQSTGLKGRLGQWSALLAPWALEITKYTRGEDEILGEIAANITPRAKMDDALTDIAPREEPKCRIQTPIPTVDREEELWVVSFDGSARVKRGGGAFSAIVWSLPGWEVVKARPGYLERLTVNEAEHNGLLLGLDMLTT</sequence>
<keyword evidence="11" id="KW-1185">Reference proteome</keyword>
<keyword evidence="1" id="KW-0645">Protease</keyword>
<gene>
    <name evidence="10" type="ORF">PHMEG_00019105</name>
</gene>
<dbReference type="PANTHER" id="PTHR33064">
    <property type="entry name" value="POL PROTEIN"/>
    <property type="match status" value="1"/>
</dbReference>
<dbReference type="InterPro" id="IPR043502">
    <property type="entry name" value="DNA/RNA_pol_sf"/>
</dbReference>
<comment type="caution">
    <text evidence="10">The sequence shown here is derived from an EMBL/GenBank/DDBJ whole genome shotgun (WGS) entry which is preliminary data.</text>
</comment>
<name>A0A225VSE0_9STRA</name>
<dbReference type="AlphaFoldDB" id="A0A225VSE0"/>
<evidence type="ECO:0000256" key="6">
    <source>
        <dbReference type="ARBA" id="ARBA00022759"/>
    </source>
</evidence>
<keyword evidence="2" id="KW-0808">Transferase</keyword>